<protein>
    <recommendedName>
        <fullName evidence="3">DUF4430 domain-containing protein</fullName>
    </recommendedName>
</protein>
<dbReference type="AlphaFoldDB" id="A0A0G0YRN3"/>
<dbReference type="Proteomes" id="UP000033847">
    <property type="component" value="Unassembled WGS sequence"/>
</dbReference>
<organism evidence="1 2">
    <name type="scientific">candidate division WWE3 bacterium GW2011_GWF1_42_14</name>
    <dbReference type="NCBI Taxonomy" id="1619138"/>
    <lineage>
        <taxon>Bacteria</taxon>
        <taxon>Katanobacteria</taxon>
    </lineage>
</organism>
<evidence type="ECO:0000313" key="2">
    <source>
        <dbReference type="Proteomes" id="UP000033847"/>
    </source>
</evidence>
<reference evidence="1 2" key="1">
    <citation type="journal article" date="2015" name="Nature">
        <title>rRNA introns, odd ribosomes, and small enigmatic genomes across a large radiation of phyla.</title>
        <authorList>
            <person name="Brown C.T."/>
            <person name="Hug L.A."/>
            <person name="Thomas B.C."/>
            <person name="Sharon I."/>
            <person name="Castelle C.J."/>
            <person name="Singh A."/>
            <person name="Wilkins M.J."/>
            <person name="Williams K.H."/>
            <person name="Banfield J.F."/>
        </authorList>
    </citation>
    <scope>NUCLEOTIDE SEQUENCE [LARGE SCALE GENOMIC DNA]</scope>
</reference>
<evidence type="ECO:0008006" key="3">
    <source>
        <dbReference type="Google" id="ProtNLM"/>
    </source>
</evidence>
<dbReference type="Gene3D" id="2.170.130.30">
    <property type="match status" value="1"/>
</dbReference>
<name>A0A0G0YRN3_UNCKA</name>
<gene>
    <name evidence="1" type="ORF">UV00_C0003G0086</name>
</gene>
<proteinExistence type="predicted"/>
<evidence type="ECO:0000313" key="1">
    <source>
        <dbReference type="EMBL" id="KKS39254.1"/>
    </source>
</evidence>
<dbReference type="EMBL" id="LCCU01000003">
    <property type="protein sequence ID" value="KKS39254.1"/>
    <property type="molecule type" value="Genomic_DNA"/>
</dbReference>
<comment type="caution">
    <text evidence="1">The sequence shown here is derived from an EMBL/GenBank/DDBJ whole genome shotgun (WGS) entry which is preliminary data.</text>
</comment>
<sequence>MNKLLLPLYILFLIFSYFYVKSVIKGIPVSVEDKIDEKSVEVKRVDVTLTVKTPTFTKTYKQESKTNKTVSDLLLQVRENNTDFTFDRTAYSYGSQLDHVNNIKATDTMSWKIFDGDNDITSKMDSIELVDGKSYLLVYEKISQ</sequence>
<accession>A0A0G0YRN3</accession>